<evidence type="ECO:0000256" key="1">
    <source>
        <dbReference type="ARBA" id="ARBA00008839"/>
    </source>
</evidence>
<organism evidence="3 4">
    <name type="scientific">Pocillopora meandrina</name>
    <dbReference type="NCBI Taxonomy" id="46732"/>
    <lineage>
        <taxon>Eukaryota</taxon>
        <taxon>Metazoa</taxon>
        <taxon>Cnidaria</taxon>
        <taxon>Anthozoa</taxon>
        <taxon>Hexacorallia</taxon>
        <taxon>Scleractinia</taxon>
        <taxon>Astrocoeniina</taxon>
        <taxon>Pocilloporidae</taxon>
        <taxon>Pocillopora</taxon>
    </lineage>
</organism>
<accession>A0AAU9WBX8</accession>
<feature type="compositionally biased region" description="Polar residues" evidence="2">
    <location>
        <begin position="210"/>
        <end position="232"/>
    </location>
</feature>
<feature type="compositionally biased region" description="Basic and acidic residues" evidence="2">
    <location>
        <begin position="249"/>
        <end position="259"/>
    </location>
</feature>
<feature type="compositionally biased region" description="Polar residues" evidence="2">
    <location>
        <begin position="769"/>
        <end position="778"/>
    </location>
</feature>
<evidence type="ECO:0000313" key="3">
    <source>
        <dbReference type="EMBL" id="CAH3108933.1"/>
    </source>
</evidence>
<dbReference type="PANTHER" id="PTHR12353:SF1">
    <property type="entry name" value="DISKS LARGE-ASSOCIATED PROTEIN 5"/>
    <property type="match status" value="1"/>
</dbReference>
<feature type="compositionally biased region" description="Polar residues" evidence="2">
    <location>
        <begin position="436"/>
        <end position="447"/>
    </location>
</feature>
<dbReference type="GO" id="GO:0023052">
    <property type="term" value="P:signaling"/>
    <property type="evidence" value="ECO:0007669"/>
    <property type="project" value="InterPro"/>
</dbReference>
<dbReference type="InterPro" id="IPR005026">
    <property type="entry name" value="SAPAP"/>
</dbReference>
<dbReference type="GO" id="GO:0007052">
    <property type="term" value="P:mitotic spindle organization"/>
    <property type="evidence" value="ECO:0007669"/>
    <property type="project" value="TreeGrafter"/>
</dbReference>
<proteinExistence type="inferred from homology"/>
<feature type="compositionally biased region" description="Basic and acidic residues" evidence="2">
    <location>
        <begin position="184"/>
        <end position="208"/>
    </location>
</feature>
<name>A0AAU9WBX8_9CNID</name>
<keyword evidence="4" id="KW-1185">Reference proteome</keyword>
<feature type="region of interest" description="Disordered" evidence="2">
    <location>
        <begin position="359"/>
        <end position="458"/>
    </location>
</feature>
<feature type="compositionally biased region" description="Polar residues" evidence="2">
    <location>
        <begin position="412"/>
        <end position="421"/>
    </location>
</feature>
<dbReference type="EMBL" id="CALNXJ010000011">
    <property type="protein sequence ID" value="CAH3108933.1"/>
    <property type="molecule type" value="Genomic_DNA"/>
</dbReference>
<feature type="compositionally biased region" description="Basic residues" evidence="2">
    <location>
        <begin position="807"/>
        <end position="821"/>
    </location>
</feature>
<dbReference type="GO" id="GO:0005737">
    <property type="term" value="C:cytoplasm"/>
    <property type="evidence" value="ECO:0007669"/>
    <property type="project" value="TreeGrafter"/>
</dbReference>
<dbReference type="Pfam" id="PF03359">
    <property type="entry name" value="GKAP"/>
    <property type="match status" value="1"/>
</dbReference>
<comment type="caution">
    <text evidence="3">The sequence shown here is derived from an EMBL/GenBank/DDBJ whole genome shotgun (WGS) entry which is preliminary data.</text>
</comment>
<feature type="region of interest" description="Disordered" evidence="2">
    <location>
        <begin position="973"/>
        <end position="995"/>
    </location>
</feature>
<evidence type="ECO:0008006" key="5">
    <source>
        <dbReference type="Google" id="ProtNLM"/>
    </source>
</evidence>
<dbReference type="GO" id="GO:0008017">
    <property type="term" value="F:microtubule binding"/>
    <property type="evidence" value="ECO:0007669"/>
    <property type="project" value="TreeGrafter"/>
</dbReference>
<reference evidence="3 4" key="1">
    <citation type="submission" date="2022-05" db="EMBL/GenBank/DDBJ databases">
        <authorList>
            <consortium name="Genoscope - CEA"/>
            <person name="William W."/>
        </authorList>
    </citation>
    <scope>NUCLEOTIDE SEQUENCE [LARGE SCALE GENOMIC DNA]</scope>
</reference>
<evidence type="ECO:0000313" key="4">
    <source>
        <dbReference type="Proteomes" id="UP001159428"/>
    </source>
</evidence>
<gene>
    <name evidence="3" type="ORF">PMEA_00002766</name>
</gene>
<feature type="region of interest" description="Disordered" evidence="2">
    <location>
        <begin position="752"/>
        <end position="899"/>
    </location>
</feature>
<dbReference type="AlphaFoldDB" id="A0AAU9WBX8"/>
<dbReference type="GO" id="GO:0007346">
    <property type="term" value="P:regulation of mitotic cell cycle"/>
    <property type="evidence" value="ECO:0007669"/>
    <property type="project" value="TreeGrafter"/>
</dbReference>
<dbReference type="GO" id="GO:0051642">
    <property type="term" value="P:centrosome localization"/>
    <property type="evidence" value="ECO:0007669"/>
    <property type="project" value="TreeGrafter"/>
</dbReference>
<sequence length="1134" mass="125556">MEDIARKKFTYDHVSSYKARGKVRASDRNFRAQRASEKRHLSRMDAISKRRRMPLSPLADENVVDKCTKAGENVDELQDETSKPQLSRREQLIKWQEERKQKKSSESQKRKSFVVRHVKHQEDAALYSISSGKKVNRGVTQPVKPDSKPAANKSDKQVPRASARIAKKESSKAANCKSNIIMKVDPKSKDAHNDKLKEKAKFSSDKTGRVTRQSVQMKSSSIGKNVAVSQSSKKGEPKNQVKTRSQAKKLQEKSTRSVKDTQQVPLEETTQEFTKIDLPAPENIKNTVSFGRGSSEGVERNTKKPGPDLGPPSLAPKDFQFTAPSGINTFTYLSKTFTFQPLSPRSAAEFIFPTSVSSFFSPNKEKSTEEMQRESTAWEDPVALCHMNSTLDEKENTEQQMADYETEKCEGSESQEGTGSNVDEKKDTASCPTDAKISSSRGQSSLVEETDDGSDLDSQHDAAYFRNLVAKETDRLNEICAKWERINADEQSLSEEVTGQIRTVIGQAQLLIDQRFHQFSGLIDLSEDKNAEKQATASDLQGFWEMIYFQVEDVNAKFDALEKLKENNWKEEEKKTKKSLKKTKAKKPSENADAKPNNKAAAARNRIQAMRLAMKAKMAEEKEKLRAEKRHHQEEAFVTILTPVKKCKKNDGSEEVVLTPVRRSIRKTPQLRVMAGNSTPVIVTTPMIISEDSPGLRLTPDNGIQASEMVVTGSRMKLEEPSQEDVCEMESKQEEGKINCDLEQVKPEVLKSARKTTEDKPRKALGKVTFQSPGQESTPAYAAHEGGSTSIETAVEDNPDLIESKAKRSTPRCFSARKCRSRSGTPYYQQRPRRRVSTVDENVAHGTESAECSSSESDAEAKPKEQCPGSGLRRSLRRTPSKYRDSAPLEAEAVGKTPQQISVKLFQATEEPSACDLPKNGQEPDAFCRYLCPSSSDEEDCEKKPVDSLPVDEIVFDNKDPKLEGTAVGAEVNITPPDEPGTFLKPSITKSEPKTGRTPIHILRYLSDMDTPSPNSRQITPMPKTTIYVSPSKNSKTPALGDSLGMMSPEHVVRRFPANNDGSPLVTLAAGAGKEGSRAVTPCGQLAVFSLDSPGKGEKRRDSVFFASVSTSVAGAVDNLMSFSPVVESNESGT</sequence>
<feature type="compositionally biased region" description="Basic and acidic residues" evidence="2">
    <location>
        <begin position="363"/>
        <end position="373"/>
    </location>
</feature>
<dbReference type="PANTHER" id="PTHR12353">
    <property type="entry name" value="DISKS LARGE-ASSOCIATED PROTEIN DAP SAP90/PSD-95-ASSOCIATED PROTEIN"/>
    <property type="match status" value="1"/>
</dbReference>
<feature type="compositionally biased region" description="Basic and acidic residues" evidence="2">
    <location>
        <begin position="297"/>
        <end position="306"/>
    </location>
</feature>
<comment type="similarity">
    <text evidence="1">Belongs to the SAPAP family.</text>
</comment>
<feature type="compositionally biased region" description="Basic residues" evidence="2">
    <location>
        <begin position="576"/>
        <end position="586"/>
    </location>
</feature>
<dbReference type="GO" id="GO:0005634">
    <property type="term" value="C:nucleus"/>
    <property type="evidence" value="ECO:0007669"/>
    <property type="project" value="TreeGrafter"/>
</dbReference>
<feature type="non-terminal residue" evidence="3">
    <location>
        <position position="1134"/>
    </location>
</feature>
<feature type="compositionally biased region" description="Basic residues" evidence="2">
    <location>
        <begin position="110"/>
        <end position="119"/>
    </location>
</feature>
<feature type="compositionally biased region" description="Basic and acidic residues" evidence="2">
    <location>
        <begin position="24"/>
        <end position="48"/>
    </location>
</feature>
<dbReference type="GO" id="GO:0007059">
    <property type="term" value="P:chromosome segregation"/>
    <property type="evidence" value="ECO:0007669"/>
    <property type="project" value="TreeGrafter"/>
</dbReference>
<protein>
    <recommendedName>
        <fullName evidence="5">Disks large-associated protein 5</fullName>
    </recommendedName>
</protein>
<feature type="region of interest" description="Disordered" evidence="2">
    <location>
        <begin position="95"/>
        <end position="318"/>
    </location>
</feature>
<feature type="compositionally biased region" description="Basic and acidic residues" evidence="2">
    <location>
        <begin position="95"/>
        <end position="109"/>
    </location>
</feature>
<dbReference type="GO" id="GO:0031616">
    <property type="term" value="C:spindle pole centrosome"/>
    <property type="evidence" value="ECO:0007669"/>
    <property type="project" value="TreeGrafter"/>
</dbReference>
<dbReference type="Proteomes" id="UP001159428">
    <property type="component" value="Unassembled WGS sequence"/>
</dbReference>
<dbReference type="GO" id="GO:0051382">
    <property type="term" value="P:kinetochore assembly"/>
    <property type="evidence" value="ECO:0007669"/>
    <property type="project" value="TreeGrafter"/>
</dbReference>
<feature type="region of interest" description="Disordered" evidence="2">
    <location>
        <begin position="20"/>
        <end position="64"/>
    </location>
</feature>
<feature type="compositionally biased region" description="Basic and acidic residues" evidence="2">
    <location>
        <begin position="752"/>
        <end position="762"/>
    </location>
</feature>
<feature type="region of interest" description="Disordered" evidence="2">
    <location>
        <begin position="570"/>
        <end position="601"/>
    </location>
</feature>
<evidence type="ECO:0000256" key="2">
    <source>
        <dbReference type="SAM" id="MobiDB-lite"/>
    </source>
</evidence>